<protein>
    <submittedName>
        <fullName evidence="1">Uncharacterized protein</fullName>
    </submittedName>
</protein>
<comment type="caution">
    <text evidence="1">The sequence shown here is derived from an EMBL/GenBank/DDBJ whole genome shotgun (WGS) entry which is preliminary data.</text>
</comment>
<accession>A0ABN7NHR3</accession>
<sequence length="215" mass="24934">MKSSWAEHHIVASLKPAPREIVPVSLLYRVNIGRSNWTINEYWLEPDKNEYWLAPPRELYYQQASKEQPSFISILSSNGSMHFNPGSGKRKETPCSGITEVIKENYRSSHSKNNKVANYKYVDRLRHALKDISKHRLNVSQKSKPKASLEEIVSHLKKRNSKHIEKQMNNNVRNLYGGTPKISPKRTKIINFFTTCGQMDVEEHTKWNANSSFEH</sequence>
<evidence type="ECO:0000313" key="1">
    <source>
        <dbReference type="EMBL" id="CAG2055416.1"/>
    </source>
</evidence>
<organism evidence="1 2">
    <name type="scientific">Timema podura</name>
    <name type="common">Walking stick</name>
    <dbReference type="NCBI Taxonomy" id="61482"/>
    <lineage>
        <taxon>Eukaryota</taxon>
        <taxon>Metazoa</taxon>
        <taxon>Ecdysozoa</taxon>
        <taxon>Arthropoda</taxon>
        <taxon>Hexapoda</taxon>
        <taxon>Insecta</taxon>
        <taxon>Pterygota</taxon>
        <taxon>Neoptera</taxon>
        <taxon>Polyneoptera</taxon>
        <taxon>Phasmatodea</taxon>
        <taxon>Timematodea</taxon>
        <taxon>Timematoidea</taxon>
        <taxon>Timematidae</taxon>
        <taxon>Timema</taxon>
    </lineage>
</organism>
<proteinExistence type="predicted"/>
<reference evidence="1" key="1">
    <citation type="submission" date="2021-03" db="EMBL/GenBank/DDBJ databases">
        <authorList>
            <person name="Tran Van P."/>
        </authorList>
    </citation>
    <scope>NUCLEOTIDE SEQUENCE</scope>
</reference>
<name>A0ABN7NHR3_TIMPD</name>
<gene>
    <name evidence="1" type="ORF">TPAB3V08_LOCUS2419</name>
</gene>
<keyword evidence="2" id="KW-1185">Reference proteome</keyword>
<dbReference type="Proteomes" id="UP001153148">
    <property type="component" value="Unassembled WGS sequence"/>
</dbReference>
<dbReference type="EMBL" id="CAJPIN010002441">
    <property type="protein sequence ID" value="CAG2055416.1"/>
    <property type="molecule type" value="Genomic_DNA"/>
</dbReference>
<evidence type="ECO:0000313" key="2">
    <source>
        <dbReference type="Proteomes" id="UP001153148"/>
    </source>
</evidence>